<feature type="domain" description="AB hydrolase-1" evidence="1">
    <location>
        <begin position="20"/>
        <end position="119"/>
    </location>
</feature>
<evidence type="ECO:0000313" key="2">
    <source>
        <dbReference type="EMBL" id="KKN11252.1"/>
    </source>
</evidence>
<name>A0A0F9NH37_9ZZZZ</name>
<dbReference type="PANTHER" id="PTHR43433">
    <property type="entry name" value="HYDROLASE, ALPHA/BETA FOLD FAMILY PROTEIN"/>
    <property type="match status" value="1"/>
</dbReference>
<dbReference type="Pfam" id="PF00561">
    <property type="entry name" value="Abhydrolase_1"/>
    <property type="match status" value="1"/>
</dbReference>
<sequence>MPYIDNEGIKIYYEIEGDGPPVILIHGFASNLEGNWKQTNWVEALKDKYRLILIDCRGHGKSDKPHDKSNYGQKMTDDVVKLMDHLSIQKANFLGYSMGAYMTFRLLLRKPHLFISAILGGFALNLMQDENERSNYRESTIRRIEAFKADSVNEVKDPMAHAFRQYAELRGNDLKALAAEMAGGLQERSESMESLSQIKEALKTIKTPVMTVVASNDFIPGDKSLIAQIVPDACHFQIQGKDHLTVVPDPKFKMVVKAFLDYVNKN</sequence>
<accession>A0A0F9NH37</accession>
<dbReference type="PANTHER" id="PTHR43433:SF5">
    <property type="entry name" value="AB HYDROLASE-1 DOMAIN-CONTAINING PROTEIN"/>
    <property type="match status" value="1"/>
</dbReference>
<gene>
    <name evidence="2" type="ORF">LCGC14_1028400</name>
</gene>
<reference evidence="2" key="1">
    <citation type="journal article" date="2015" name="Nature">
        <title>Complex archaea that bridge the gap between prokaryotes and eukaryotes.</title>
        <authorList>
            <person name="Spang A."/>
            <person name="Saw J.H."/>
            <person name="Jorgensen S.L."/>
            <person name="Zaremba-Niedzwiedzka K."/>
            <person name="Martijn J."/>
            <person name="Lind A.E."/>
            <person name="van Eijk R."/>
            <person name="Schleper C."/>
            <person name="Guy L."/>
            <person name="Ettema T.J."/>
        </authorList>
    </citation>
    <scope>NUCLEOTIDE SEQUENCE</scope>
</reference>
<dbReference type="AlphaFoldDB" id="A0A0F9NH37"/>
<evidence type="ECO:0000259" key="1">
    <source>
        <dbReference type="Pfam" id="PF00561"/>
    </source>
</evidence>
<dbReference type="Gene3D" id="3.40.50.1820">
    <property type="entry name" value="alpha/beta hydrolase"/>
    <property type="match status" value="1"/>
</dbReference>
<dbReference type="SUPFAM" id="SSF53474">
    <property type="entry name" value="alpha/beta-Hydrolases"/>
    <property type="match status" value="1"/>
</dbReference>
<dbReference type="GO" id="GO:0004806">
    <property type="term" value="F:triacylglycerol lipase activity"/>
    <property type="evidence" value="ECO:0007669"/>
    <property type="project" value="TreeGrafter"/>
</dbReference>
<dbReference type="InterPro" id="IPR029058">
    <property type="entry name" value="AB_hydrolase_fold"/>
</dbReference>
<dbReference type="InterPro" id="IPR050471">
    <property type="entry name" value="AB_hydrolase"/>
</dbReference>
<proteinExistence type="predicted"/>
<dbReference type="EMBL" id="LAZR01004156">
    <property type="protein sequence ID" value="KKN11252.1"/>
    <property type="molecule type" value="Genomic_DNA"/>
</dbReference>
<dbReference type="InterPro" id="IPR000073">
    <property type="entry name" value="AB_hydrolase_1"/>
</dbReference>
<comment type="caution">
    <text evidence="2">The sequence shown here is derived from an EMBL/GenBank/DDBJ whole genome shotgun (WGS) entry which is preliminary data.</text>
</comment>
<protein>
    <recommendedName>
        <fullName evidence="1">AB hydrolase-1 domain-containing protein</fullName>
    </recommendedName>
</protein>
<dbReference type="GO" id="GO:0046503">
    <property type="term" value="P:glycerolipid catabolic process"/>
    <property type="evidence" value="ECO:0007669"/>
    <property type="project" value="TreeGrafter"/>
</dbReference>
<organism evidence="2">
    <name type="scientific">marine sediment metagenome</name>
    <dbReference type="NCBI Taxonomy" id="412755"/>
    <lineage>
        <taxon>unclassified sequences</taxon>
        <taxon>metagenomes</taxon>
        <taxon>ecological metagenomes</taxon>
    </lineage>
</organism>